<dbReference type="GO" id="GO:0045121">
    <property type="term" value="C:membrane raft"/>
    <property type="evidence" value="ECO:0007669"/>
    <property type="project" value="UniProtKB-SubCell"/>
</dbReference>
<evidence type="ECO:0000256" key="21">
    <source>
        <dbReference type="ARBA" id="ARBA00083677"/>
    </source>
</evidence>
<evidence type="ECO:0000259" key="22">
    <source>
        <dbReference type="PROSITE" id="PS50835"/>
    </source>
</evidence>
<dbReference type="PANTHER" id="PTHR12080">
    <property type="entry name" value="SIGNALING LYMPHOCYTIC ACTIVATION MOLECULE"/>
    <property type="match status" value="1"/>
</dbReference>
<dbReference type="Gene3D" id="2.60.40.10">
    <property type="entry name" value="Immunoglobulins"/>
    <property type="match status" value="2"/>
</dbReference>
<evidence type="ECO:0000256" key="17">
    <source>
        <dbReference type="ARBA" id="ARBA00075440"/>
    </source>
</evidence>
<dbReference type="InterPro" id="IPR007110">
    <property type="entry name" value="Ig-like_dom"/>
</dbReference>
<dbReference type="AlphaFoldDB" id="A0A8C6GMC6"/>
<dbReference type="SMART" id="SM00409">
    <property type="entry name" value="IG"/>
    <property type="match status" value="2"/>
</dbReference>
<dbReference type="InterPro" id="IPR013783">
    <property type="entry name" value="Ig-like_fold"/>
</dbReference>
<dbReference type="Ensembl" id="ENSMSIT00000010457.1">
    <property type="protein sequence ID" value="ENSMSIP00000008235.1"/>
    <property type="gene ID" value="ENSMSIG00000007298.1"/>
</dbReference>
<sequence>MLGRENSRHNAERHKKRDGGWPDLISRRFCCLKCSGEASLSIMCFRKQGWCLVLELLLLRLGTGFQGHSIPDINATTGSNVTLKIHKDPLGPYKRITWLHTKNQKILEYNYNSTKTIFESEFKGRVDLEEKYGALHISNVRKEDKGTYYMRVLRETENELKITLEVFDPVPKPSIEINKTEASNDSCHLRLSCEVKDQHVDYTWYESSGPFPKKSPGYVLDLIVTPQNKSTFYTCQVSNPVSSKNDTVYFTLPCELARSSGVCWIATWLVVTTLIIHRILLT</sequence>
<proteinExistence type="predicted"/>
<evidence type="ECO:0000256" key="11">
    <source>
        <dbReference type="ARBA" id="ARBA00023180"/>
    </source>
</evidence>
<keyword evidence="4" id="KW-1003">Cell membrane</keyword>
<evidence type="ECO:0000256" key="8">
    <source>
        <dbReference type="ARBA" id="ARBA00022737"/>
    </source>
</evidence>
<dbReference type="SUPFAM" id="SSF48726">
    <property type="entry name" value="Immunoglobulin"/>
    <property type="match status" value="2"/>
</dbReference>
<keyword evidence="12" id="KW-0449">Lipoprotein</keyword>
<evidence type="ECO:0000256" key="9">
    <source>
        <dbReference type="ARBA" id="ARBA00023136"/>
    </source>
</evidence>
<reference evidence="23" key="1">
    <citation type="submission" date="2025-08" db="UniProtKB">
        <authorList>
            <consortium name="Ensembl"/>
        </authorList>
    </citation>
    <scope>IDENTIFICATION</scope>
</reference>
<keyword evidence="8" id="KW-0677">Repeat</keyword>
<evidence type="ECO:0000256" key="13">
    <source>
        <dbReference type="ARBA" id="ARBA00023319"/>
    </source>
</evidence>
<evidence type="ECO:0000256" key="14">
    <source>
        <dbReference type="ARBA" id="ARBA00053774"/>
    </source>
</evidence>
<dbReference type="FunFam" id="2.60.40.10:FF:001954">
    <property type="entry name" value="CD48 antigen"/>
    <property type="match status" value="1"/>
</dbReference>
<evidence type="ECO:0000256" key="3">
    <source>
        <dbReference type="ARBA" id="ARBA00004613"/>
    </source>
</evidence>
<evidence type="ECO:0000256" key="15">
    <source>
        <dbReference type="ARBA" id="ARBA00063373"/>
    </source>
</evidence>
<keyword evidence="11" id="KW-0325">Glycoprotein</keyword>
<dbReference type="InterPro" id="IPR003599">
    <property type="entry name" value="Ig_sub"/>
</dbReference>
<dbReference type="GO" id="GO:0009897">
    <property type="term" value="C:external side of plasma membrane"/>
    <property type="evidence" value="ECO:0007669"/>
    <property type="project" value="Ensembl"/>
</dbReference>
<keyword evidence="7" id="KW-0732">Signal</keyword>
<evidence type="ECO:0000256" key="19">
    <source>
        <dbReference type="ARBA" id="ARBA00078224"/>
    </source>
</evidence>
<evidence type="ECO:0000256" key="10">
    <source>
        <dbReference type="ARBA" id="ARBA00023157"/>
    </source>
</evidence>
<dbReference type="GO" id="GO:0042110">
    <property type="term" value="P:T cell activation"/>
    <property type="evidence" value="ECO:0007669"/>
    <property type="project" value="Ensembl"/>
</dbReference>
<dbReference type="GO" id="GO:0005576">
    <property type="term" value="C:extracellular region"/>
    <property type="evidence" value="ECO:0007669"/>
    <property type="project" value="UniProtKB-SubCell"/>
</dbReference>
<accession>A0A8C6GMC6</accession>
<dbReference type="PANTHER" id="PTHR12080:SF134">
    <property type="entry name" value="CD48 ANTIGEN"/>
    <property type="match status" value="1"/>
</dbReference>
<evidence type="ECO:0000256" key="7">
    <source>
        <dbReference type="ARBA" id="ARBA00022729"/>
    </source>
</evidence>
<evidence type="ECO:0000256" key="12">
    <source>
        <dbReference type="ARBA" id="ARBA00023288"/>
    </source>
</evidence>
<name>A0A8C6GMC6_MUSSI</name>
<organism evidence="23 24">
    <name type="scientific">Mus spicilegus</name>
    <name type="common">Mound-building mouse</name>
    <dbReference type="NCBI Taxonomy" id="10103"/>
    <lineage>
        <taxon>Eukaryota</taxon>
        <taxon>Metazoa</taxon>
        <taxon>Chordata</taxon>
        <taxon>Craniata</taxon>
        <taxon>Vertebrata</taxon>
        <taxon>Euteleostomi</taxon>
        <taxon>Mammalia</taxon>
        <taxon>Eutheria</taxon>
        <taxon>Euarchontoglires</taxon>
        <taxon>Glires</taxon>
        <taxon>Rodentia</taxon>
        <taxon>Myomorpha</taxon>
        <taxon>Muroidea</taxon>
        <taxon>Muridae</taxon>
        <taxon>Murinae</taxon>
        <taxon>Mus</taxon>
        <taxon>Mus</taxon>
    </lineage>
</organism>
<evidence type="ECO:0000256" key="4">
    <source>
        <dbReference type="ARBA" id="ARBA00022475"/>
    </source>
</evidence>
<comment type="subcellular location">
    <subcellularLocation>
        <location evidence="2">Cell membrane</location>
        <topology evidence="2">Lipid-anchor</topology>
        <topology evidence="2">GPI-anchor</topology>
    </subcellularLocation>
    <subcellularLocation>
        <location evidence="1">Membrane raft</location>
    </subcellularLocation>
    <subcellularLocation>
        <location evidence="3">Secreted</location>
    </subcellularLocation>
</comment>
<keyword evidence="13" id="KW-0393">Immunoglobulin domain</keyword>
<dbReference type="Pfam" id="PF13895">
    <property type="entry name" value="Ig_2"/>
    <property type="match status" value="1"/>
</dbReference>
<keyword evidence="24" id="KW-1185">Reference proteome</keyword>
<keyword evidence="9" id="KW-0472">Membrane</keyword>
<evidence type="ECO:0000256" key="16">
    <source>
        <dbReference type="ARBA" id="ARBA00070691"/>
    </source>
</evidence>
<evidence type="ECO:0000313" key="24">
    <source>
        <dbReference type="Proteomes" id="UP000694415"/>
    </source>
</evidence>
<dbReference type="Proteomes" id="UP000694415">
    <property type="component" value="Unplaced"/>
</dbReference>
<comment type="subunit">
    <text evidence="15">Interacts with CD2. Interacts with CD244; this interaction is possible not only on different cells (trans interaction) but also on the same cell (cis interaction). Interacts with LCK.</text>
</comment>
<keyword evidence="10" id="KW-1015">Disulfide bond</keyword>
<evidence type="ECO:0000256" key="6">
    <source>
        <dbReference type="ARBA" id="ARBA00022622"/>
    </source>
</evidence>
<dbReference type="InterPro" id="IPR015631">
    <property type="entry name" value="CD2/SLAM_rcpt"/>
</dbReference>
<evidence type="ECO:0000256" key="18">
    <source>
        <dbReference type="ARBA" id="ARBA00075449"/>
    </source>
</evidence>
<dbReference type="GO" id="GO:0007165">
    <property type="term" value="P:signal transduction"/>
    <property type="evidence" value="ECO:0007669"/>
    <property type="project" value="Ensembl"/>
</dbReference>
<keyword evidence="6" id="KW-0336">GPI-anchor</keyword>
<comment type="function">
    <text evidence="14">Glycosylphosphatidylinositol (GPI)-anchored cell surface glycoprotein that interacts via its N-terminal immunoglobulin domain with cell surface receptors including 2B4/CD244 or CD2 to regulate immune cell function and activation. Participates in T-cell signaling transduction by associating with CD2 and efficiently bringing the Src family protein kinase LCK and LAT to the TCR/CD3 complex. In turn, promotes LCK phosphorylation and subsequent activation. Induces the phosphorylation of the cytoplasmic immunoreceptortyrosine switch motifs (ITSMs) of CD244 initiating a series of signaling events that leads to the generation of the immunological synapse and the directed release of cytolytic granules containing perforin and granzymes by T-lymphocytes and NK-cells.</text>
</comment>
<feature type="domain" description="Ig-like" evidence="22">
    <location>
        <begin position="171"/>
        <end position="251"/>
    </location>
</feature>
<protein>
    <recommendedName>
        <fullName evidence="16">CD48 antigen</fullName>
    </recommendedName>
    <alternativeName>
        <fullName evidence="21">BCM1 surface antigen</fullName>
    </alternativeName>
    <alternativeName>
        <fullName evidence="20">BLAST-1</fullName>
    </alternativeName>
    <alternativeName>
        <fullName evidence="18">MRC OX-45 surface antigen</fullName>
    </alternativeName>
    <alternativeName>
        <fullName evidence="19">SLAM family member 2</fullName>
    </alternativeName>
    <alternativeName>
        <fullName evidence="17">Signaling lymphocytic activation molecule 2</fullName>
    </alternativeName>
</protein>
<evidence type="ECO:0000256" key="20">
    <source>
        <dbReference type="ARBA" id="ARBA00080447"/>
    </source>
</evidence>
<evidence type="ECO:0000256" key="2">
    <source>
        <dbReference type="ARBA" id="ARBA00004609"/>
    </source>
</evidence>
<reference evidence="23" key="2">
    <citation type="submission" date="2025-09" db="UniProtKB">
        <authorList>
            <consortium name="Ensembl"/>
        </authorList>
    </citation>
    <scope>IDENTIFICATION</scope>
</reference>
<evidence type="ECO:0000256" key="5">
    <source>
        <dbReference type="ARBA" id="ARBA00022525"/>
    </source>
</evidence>
<dbReference type="GeneTree" id="ENSGT01030000234540"/>
<dbReference type="InterPro" id="IPR013106">
    <property type="entry name" value="Ig_V-set"/>
</dbReference>
<dbReference type="InterPro" id="IPR036179">
    <property type="entry name" value="Ig-like_dom_sf"/>
</dbReference>
<dbReference type="Pfam" id="PF07686">
    <property type="entry name" value="V-set"/>
    <property type="match status" value="1"/>
</dbReference>
<keyword evidence="5" id="KW-0964">Secreted</keyword>
<evidence type="ECO:0000256" key="1">
    <source>
        <dbReference type="ARBA" id="ARBA00004285"/>
    </source>
</evidence>
<evidence type="ECO:0000313" key="23">
    <source>
        <dbReference type="Ensembl" id="ENSMSIP00000008235.1"/>
    </source>
</evidence>
<dbReference type="PROSITE" id="PS50835">
    <property type="entry name" value="IG_LIKE"/>
    <property type="match status" value="1"/>
</dbReference>